<protein>
    <recommendedName>
        <fullName evidence="3">Ecp2 effector protein-like domain-containing protein</fullName>
    </recommendedName>
</protein>
<evidence type="ECO:0000259" key="3">
    <source>
        <dbReference type="Pfam" id="PF14856"/>
    </source>
</evidence>
<feature type="signal peptide" evidence="2">
    <location>
        <begin position="1"/>
        <end position="28"/>
    </location>
</feature>
<feature type="chain" id="PRO_5046887660" description="Ecp2 effector protein-like domain-containing protein" evidence="2">
    <location>
        <begin position="29"/>
        <end position="227"/>
    </location>
</feature>
<reference evidence="4 5" key="1">
    <citation type="submission" date="2024-09" db="EMBL/GenBank/DDBJ databases">
        <title>Itraconazole resistance in Madurella fahalii resulting from another homologue of gene encoding cytochrome P450 14-alpha sterol demethylase (CYP51).</title>
        <authorList>
            <person name="Yoshioka I."/>
            <person name="Fahal A.H."/>
            <person name="Kaneko S."/>
            <person name="Yaguchi T."/>
        </authorList>
    </citation>
    <scope>NUCLEOTIDE SEQUENCE [LARGE SCALE GENOMIC DNA]</scope>
    <source>
        <strain evidence="4 5">IFM 68171</strain>
    </source>
</reference>
<dbReference type="EMBL" id="BAAFSV010000005">
    <property type="protein sequence ID" value="GAB1319721.1"/>
    <property type="molecule type" value="Genomic_DNA"/>
</dbReference>
<dbReference type="InterPro" id="IPR029226">
    <property type="entry name" value="Ecp2-like"/>
</dbReference>
<gene>
    <name evidence="4" type="ORF">MFIFM68171_09931</name>
</gene>
<evidence type="ECO:0000313" key="4">
    <source>
        <dbReference type="EMBL" id="GAB1319721.1"/>
    </source>
</evidence>
<feature type="domain" description="Ecp2 effector protein-like" evidence="3">
    <location>
        <begin position="94"/>
        <end position="208"/>
    </location>
</feature>
<dbReference type="Proteomes" id="UP001628179">
    <property type="component" value="Unassembled WGS sequence"/>
</dbReference>
<proteinExistence type="predicted"/>
<organism evidence="4 5">
    <name type="scientific">Madurella fahalii</name>
    <dbReference type="NCBI Taxonomy" id="1157608"/>
    <lineage>
        <taxon>Eukaryota</taxon>
        <taxon>Fungi</taxon>
        <taxon>Dikarya</taxon>
        <taxon>Ascomycota</taxon>
        <taxon>Pezizomycotina</taxon>
        <taxon>Sordariomycetes</taxon>
        <taxon>Sordariomycetidae</taxon>
        <taxon>Sordariales</taxon>
        <taxon>Sordariales incertae sedis</taxon>
        <taxon>Madurella</taxon>
    </lineage>
</organism>
<evidence type="ECO:0000256" key="1">
    <source>
        <dbReference type="SAM" id="MobiDB-lite"/>
    </source>
</evidence>
<dbReference type="RefSeq" id="XP_070921451.1">
    <property type="nucleotide sequence ID" value="XM_071065350.1"/>
</dbReference>
<dbReference type="Pfam" id="PF14856">
    <property type="entry name" value="Hce2"/>
    <property type="match status" value="1"/>
</dbReference>
<evidence type="ECO:0000313" key="5">
    <source>
        <dbReference type="Proteomes" id="UP001628179"/>
    </source>
</evidence>
<dbReference type="GeneID" id="98180673"/>
<accession>A0ABQ0GPS5</accession>
<evidence type="ECO:0000256" key="2">
    <source>
        <dbReference type="SAM" id="SignalP"/>
    </source>
</evidence>
<comment type="caution">
    <text evidence="4">The sequence shown here is derived from an EMBL/GenBank/DDBJ whole genome shotgun (WGS) entry which is preliminary data.</text>
</comment>
<keyword evidence="2" id="KW-0732">Signal</keyword>
<sequence>MPSLTHSLVVRAVAVLAVLAVAATTALAAPAASLAAADNGGPVARLDPEINPATRHRWKSPSRLHGSGGAAGGKVRGKRAAYTSVSILFDATYCSEADPDYSYGPDQPLAADCQALASRWPSGSGGQTSVLGYWSVAAGEMAAAPERWVRLAQQGSCALDVRLSRESHPAVDRGFRFGTNDLGYYLRRHASEGVAQDGRVGAWSPVICRSEGQGQPALRVQWRIVKP</sequence>
<keyword evidence="5" id="KW-1185">Reference proteome</keyword>
<name>A0ABQ0GPS5_9PEZI</name>
<feature type="region of interest" description="Disordered" evidence="1">
    <location>
        <begin position="53"/>
        <end position="74"/>
    </location>
</feature>